<dbReference type="Gene3D" id="3.40.50.12780">
    <property type="entry name" value="N-terminal domain of ligase-like"/>
    <property type="match status" value="1"/>
</dbReference>
<dbReference type="InterPro" id="IPR000873">
    <property type="entry name" value="AMP-dep_synth/lig_dom"/>
</dbReference>
<dbReference type="Gene3D" id="3.30.300.30">
    <property type="match status" value="1"/>
</dbReference>
<evidence type="ECO:0000259" key="2">
    <source>
        <dbReference type="Pfam" id="PF00501"/>
    </source>
</evidence>
<dbReference type="SUPFAM" id="SSF56801">
    <property type="entry name" value="Acetyl-CoA synthetase-like"/>
    <property type="match status" value="1"/>
</dbReference>
<dbReference type="EMBL" id="JAGIOO010000001">
    <property type="protein sequence ID" value="MBP2476300.1"/>
    <property type="molecule type" value="Genomic_DNA"/>
</dbReference>
<feature type="domain" description="AMP-dependent ligase C-terminal" evidence="3">
    <location>
        <begin position="426"/>
        <end position="517"/>
    </location>
</feature>
<dbReference type="InterPro" id="IPR045851">
    <property type="entry name" value="AMP-bd_C_sf"/>
</dbReference>
<dbReference type="Proteomes" id="UP001519363">
    <property type="component" value="Unassembled WGS sequence"/>
</dbReference>
<dbReference type="RefSeq" id="WP_086781996.1">
    <property type="nucleotide sequence ID" value="NZ_JAGIOO010000001.1"/>
</dbReference>
<keyword evidence="4" id="KW-0436">Ligase</keyword>
<dbReference type="InterPro" id="IPR028154">
    <property type="entry name" value="AMP-dep_Lig_C"/>
</dbReference>
<dbReference type="InterPro" id="IPR042099">
    <property type="entry name" value="ANL_N_sf"/>
</dbReference>
<gene>
    <name evidence="4" type="ORF">JOF53_005172</name>
</gene>
<dbReference type="Pfam" id="PF14535">
    <property type="entry name" value="AMP-binding_C_2"/>
    <property type="match status" value="1"/>
</dbReference>
<dbReference type="Pfam" id="PF00501">
    <property type="entry name" value="AMP-binding"/>
    <property type="match status" value="1"/>
</dbReference>
<evidence type="ECO:0000259" key="3">
    <source>
        <dbReference type="Pfam" id="PF14535"/>
    </source>
</evidence>
<name>A0ABS5AIA5_9PSEU</name>
<accession>A0ABS5AIA5</accession>
<feature type="domain" description="AMP-dependent synthetase/ligase" evidence="2">
    <location>
        <begin position="27"/>
        <end position="384"/>
    </location>
</feature>
<dbReference type="PANTHER" id="PTHR22754">
    <property type="entry name" value="DISCO-INTERACTING PROTEIN 2 DIP2 -RELATED"/>
    <property type="match status" value="1"/>
</dbReference>
<dbReference type="GO" id="GO:0016874">
    <property type="term" value="F:ligase activity"/>
    <property type="evidence" value="ECO:0007669"/>
    <property type="project" value="UniProtKB-KW"/>
</dbReference>
<comment type="caution">
    <text evidence="4">The sequence shown here is derived from an EMBL/GenBank/DDBJ whole genome shotgun (WGS) entry which is preliminary data.</text>
</comment>
<reference evidence="4 5" key="1">
    <citation type="submission" date="2021-03" db="EMBL/GenBank/DDBJ databases">
        <title>Sequencing the genomes of 1000 actinobacteria strains.</title>
        <authorList>
            <person name="Klenk H.-P."/>
        </authorList>
    </citation>
    <scope>NUCLEOTIDE SEQUENCE [LARGE SCALE GENOMIC DNA]</scope>
    <source>
        <strain evidence="4 5">DSM 44580</strain>
    </source>
</reference>
<evidence type="ECO:0000313" key="5">
    <source>
        <dbReference type="Proteomes" id="UP001519363"/>
    </source>
</evidence>
<proteinExistence type="inferred from homology"/>
<dbReference type="NCBIfam" id="NF005850">
    <property type="entry name" value="PRK07768.1"/>
    <property type="match status" value="1"/>
</dbReference>
<evidence type="ECO:0000313" key="4">
    <source>
        <dbReference type="EMBL" id="MBP2476300.1"/>
    </source>
</evidence>
<comment type="similarity">
    <text evidence="1">Belongs to the ATP-dependent AMP-binding enzyme family.</text>
</comment>
<sequence length="528" mass="55520">MSRFVETMVSTARREFQRGLVTGAPAEPVRRTWAEVHGQALAVGGGLVAAGLRPGEAVGVLAAEPAAIAPLAQGIWLGGGSVTMLHQPTARTDLAAWAADTVRTLGMIEAATVVLDATFAALAQPLRDNGIRVLDVADLLRGEPLAQPVPRAEGDTALLQLTSGSTAAPKAVVISHGNLYANVTAMAQASQLDPATDVMVSWLPLFHDMGMIGFLTVPMAVGMELVKITPVDFLRAPLVWPELITTYRGTITASPNFGYAVFARQLSKVADEDRFDLSRLRIALSGAEPIDPGVVHAFTSEGARFGMPAECVLCAYGMAEATLAVSFAPLGIGLDVDEVRGFPKLGPPLPGLEVRAVGEHGEVLPDHGIGELQVRGDAVTVGYLTVDGPVATQDAEGWLATGDEGYLINGQVVVCGRRKDVIILGGRNIYPTDVERAACAAPDVRAGNAVAVRWDGNGRERLAVVVESRRAGDTDAERAIRKNVAAEVVHSLGVRPSTVVVLPPGGLPKTPSGKLRRAEVRDKLAEWV</sequence>
<protein>
    <submittedName>
        <fullName evidence="4">Fatty-acyl-CoA synthase</fullName>
        <ecNumber evidence="4">6.2.1.-</ecNumber>
    </submittedName>
</protein>
<organism evidence="4 5">
    <name type="scientific">Crossiella equi</name>
    <dbReference type="NCBI Taxonomy" id="130796"/>
    <lineage>
        <taxon>Bacteria</taxon>
        <taxon>Bacillati</taxon>
        <taxon>Actinomycetota</taxon>
        <taxon>Actinomycetes</taxon>
        <taxon>Pseudonocardiales</taxon>
        <taxon>Pseudonocardiaceae</taxon>
        <taxon>Crossiella</taxon>
    </lineage>
</organism>
<dbReference type="EC" id="6.2.1.-" evidence="4"/>
<evidence type="ECO:0000256" key="1">
    <source>
        <dbReference type="ARBA" id="ARBA00006432"/>
    </source>
</evidence>
<keyword evidence="5" id="KW-1185">Reference proteome</keyword>
<dbReference type="PANTHER" id="PTHR22754:SF32">
    <property type="entry name" value="DISCO-INTERACTING PROTEIN 2"/>
    <property type="match status" value="1"/>
</dbReference>